<protein>
    <submittedName>
        <fullName evidence="2">Uncharacterized protein</fullName>
    </submittedName>
</protein>
<keyword evidence="3" id="KW-1185">Reference proteome</keyword>
<evidence type="ECO:0000313" key="3">
    <source>
        <dbReference type="Proteomes" id="UP000054903"/>
    </source>
</evidence>
<dbReference type="AlphaFoldDB" id="A0A157ZBX8"/>
<reference evidence="2" key="1">
    <citation type="submission" date="2016-01" db="EMBL/GenBank/DDBJ databases">
        <authorList>
            <person name="Peeters C."/>
        </authorList>
    </citation>
    <scope>NUCLEOTIDE SEQUENCE</scope>
    <source>
        <strain evidence="2">LMG 29320</strain>
    </source>
</reference>
<sequence length="84" mass="9596">MLRGPINEMFLSWITGIGRCQQNQMWRGEQNHPIAFDYKRLRQLSEGPVGGDDKSSSQQSLAMPKSPNRTLVCFVSLIRTHHVI</sequence>
<feature type="region of interest" description="Disordered" evidence="1">
    <location>
        <begin position="45"/>
        <end position="66"/>
    </location>
</feature>
<evidence type="ECO:0000313" key="2">
    <source>
        <dbReference type="EMBL" id="SAK43030.1"/>
    </source>
</evidence>
<dbReference type="STRING" id="1777138.AWB77_00524"/>
<dbReference type="Proteomes" id="UP000054903">
    <property type="component" value="Unassembled WGS sequence"/>
</dbReference>
<name>A0A157ZBX8_9BURK</name>
<organism evidence="2 3">
    <name type="scientific">Caballeronia fortuita</name>
    <dbReference type="NCBI Taxonomy" id="1777138"/>
    <lineage>
        <taxon>Bacteria</taxon>
        <taxon>Pseudomonadati</taxon>
        <taxon>Pseudomonadota</taxon>
        <taxon>Betaproteobacteria</taxon>
        <taxon>Burkholderiales</taxon>
        <taxon>Burkholderiaceae</taxon>
        <taxon>Caballeronia</taxon>
    </lineage>
</organism>
<dbReference type="EMBL" id="FCNX02000001">
    <property type="protein sequence ID" value="SAK43030.1"/>
    <property type="molecule type" value="Genomic_DNA"/>
</dbReference>
<accession>A0A157ZBX8</accession>
<gene>
    <name evidence="2" type="ORF">AWB77_00524</name>
</gene>
<proteinExistence type="predicted"/>
<evidence type="ECO:0000256" key="1">
    <source>
        <dbReference type="SAM" id="MobiDB-lite"/>
    </source>
</evidence>
<comment type="caution">
    <text evidence="2">The sequence shown here is derived from an EMBL/GenBank/DDBJ whole genome shotgun (WGS) entry which is preliminary data.</text>
</comment>